<dbReference type="InterPro" id="IPR046960">
    <property type="entry name" value="PPR_At4g14850-like_plant"/>
</dbReference>
<feature type="repeat" description="PPR" evidence="3">
    <location>
        <begin position="211"/>
        <end position="246"/>
    </location>
</feature>
<evidence type="ECO:0000256" key="3">
    <source>
        <dbReference type="PROSITE-ProRule" id="PRU00708"/>
    </source>
</evidence>
<accession>A0AAQ3KV73</accession>
<dbReference type="Gene3D" id="1.25.40.10">
    <property type="entry name" value="Tetratricopeptide repeat domain"/>
    <property type="match status" value="2"/>
</dbReference>
<dbReference type="PROSITE" id="PS51375">
    <property type="entry name" value="PPR"/>
    <property type="match status" value="3"/>
</dbReference>
<dbReference type="FunFam" id="1.25.40.10:FF:000073">
    <property type="entry name" value="Pentatricopeptide repeat-containing protein chloroplastic"/>
    <property type="match status" value="1"/>
</dbReference>
<evidence type="ECO:0000259" key="4">
    <source>
        <dbReference type="PROSITE" id="PS50158"/>
    </source>
</evidence>
<dbReference type="Pfam" id="PF13041">
    <property type="entry name" value="PPR_2"/>
    <property type="match status" value="1"/>
</dbReference>
<dbReference type="Gene3D" id="4.10.60.10">
    <property type="entry name" value="Zinc finger, CCHC-type"/>
    <property type="match status" value="1"/>
</dbReference>
<reference evidence="5 6" key="1">
    <citation type="submission" date="2023-10" db="EMBL/GenBank/DDBJ databases">
        <title>Chromosome-scale genome assembly provides insights into flower coloration mechanisms of Canna indica.</title>
        <authorList>
            <person name="Li C."/>
        </authorList>
    </citation>
    <scope>NUCLEOTIDE SEQUENCE [LARGE SCALE GENOMIC DNA]</scope>
    <source>
        <tissue evidence="5">Flower</tissue>
    </source>
</reference>
<keyword evidence="2" id="KW-0479">Metal-binding</keyword>
<dbReference type="GO" id="GO:0003723">
    <property type="term" value="F:RNA binding"/>
    <property type="evidence" value="ECO:0007669"/>
    <property type="project" value="InterPro"/>
</dbReference>
<proteinExistence type="predicted"/>
<dbReference type="GO" id="GO:0009451">
    <property type="term" value="P:RNA modification"/>
    <property type="evidence" value="ECO:0007669"/>
    <property type="project" value="InterPro"/>
</dbReference>
<feature type="repeat" description="PPR" evidence="3">
    <location>
        <begin position="75"/>
        <end position="109"/>
    </location>
</feature>
<dbReference type="InterPro" id="IPR011990">
    <property type="entry name" value="TPR-like_helical_dom_sf"/>
</dbReference>
<dbReference type="AlphaFoldDB" id="A0AAQ3KV73"/>
<protein>
    <submittedName>
        <fullName evidence="5">Pentatricopeptide repeat-containing protein</fullName>
    </submittedName>
</protein>
<dbReference type="InterPro" id="IPR002885">
    <property type="entry name" value="PPR_rpt"/>
</dbReference>
<evidence type="ECO:0000313" key="5">
    <source>
        <dbReference type="EMBL" id="WOL13703.1"/>
    </source>
</evidence>
<sequence>MMSESARPNEVTVVSIISACSHLKALAEGKQWHGYIIKHLAVLDTFVHNALVNMYAICGCLSDAEKIFKNLGNRNEVSWTTMINAYGANGYLKEALELFKKMEAVGETPDEVTMLAVVSICAKLGRYDLGEWIDDYIERYGLYENIHIANALIDMHSKCGRIEKSCRIFGKMTRRTLITWTAMIRGLAMLGHGRVALTKFLQMQMEGFRLDEVAFLSMINACSHAGLVEEGKYFFMSMVEVHGIKPWMEHYGSMVDLLCRAGLLNEAFGFVVSMHLKPDIIIWRTLNNIITQKSDGNSLDVRHRQDPASTRSCINKIPPVQFVAPSRQRSHPSISEVVSALRAGGCCFNCTKPGHLARVCKGRRVCFTYHQPGHSSCACKGFSRSATSDHLEAISAPAVSLNTPPSVLPAPLSPLSAPASPLLPIPARSSMDDRPDNVHVLVPNSPVTAERAQYLSERCILVTVRGQLHQEADITGFVAR</sequence>
<dbReference type="InterPro" id="IPR036875">
    <property type="entry name" value="Znf_CCHC_sf"/>
</dbReference>
<evidence type="ECO:0000256" key="2">
    <source>
        <dbReference type="PROSITE-ProRule" id="PRU00047"/>
    </source>
</evidence>
<keyword evidence="2" id="KW-0863">Zinc-finger</keyword>
<keyword evidence="6" id="KW-1185">Reference proteome</keyword>
<name>A0AAQ3KV73_9LILI</name>
<evidence type="ECO:0000256" key="1">
    <source>
        <dbReference type="ARBA" id="ARBA00022737"/>
    </source>
</evidence>
<evidence type="ECO:0000313" key="6">
    <source>
        <dbReference type="Proteomes" id="UP001327560"/>
    </source>
</evidence>
<gene>
    <name evidence="5" type="ORF">Cni_G22480</name>
</gene>
<dbReference type="Proteomes" id="UP001327560">
    <property type="component" value="Chromosome 7"/>
</dbReference>
<dbReference type="Pfam" id="PF01535">
    <property type="entry name" value="PPR"/>
    <property type="match status" value="5"/>
</dbReference>
<dbReference type="NCBIfam" id="TIGR00756">
    <property type="entry name" value="PPR"/>
    <property type="match status" value="3"/>
</dbReference>
<dbReference type="SUPFAM" id="SSF57756">
    <property type="entry name" value="Retrovirus zinc finger-like domains"/>
    <property type="match status" value="1"/>
</dbReference>
<organism evidence="5 6">
    <name type="scientific">Canna indica</name>
    <name type="common">Indian-shot</name>
    <dbReference type="NCBI Taxonomy" id="4628"/>
    <lineage>
        <taxon>Eukaryota</taxon>
        <taxon>Viridiplantae</taxon>
        <taxon>Streptophyta</taxon>
        <taxon>Embryophyta</taxon>
        <taxon>Tracheophyta</taxon>
        <taxon>Spermatophyta</taxon>
        <taxon>Magnoliopsida</taxon>
        <taxon>Liliopsida</taxon>
        <taxon>Zingiberales</taxon>
        <taxon>Cannaceae</taxon>
        <taxon>Canna</taxon>
    </lineage>
</organism>
<dbReference type="InterPro" id="IPR001878">
    <property type="entry name" value="Znf_CCHC"/>
</dbReference>
<keyword evidence="2" id="KW-0862">Zinc</keyword>
<dbReference type="GO" id="GO:0008270">
    <property type="term" value="F:zinc ion binding"/>
    <property type="evidence" value="ECO:0007669"/>
    <property type="project" value="UniProtKB-KW"/>
</dbReference>
<dbReference type="PANTHER" id="PTHR47926">
    <property type="entry name" value="PENTATRICOPEPTIDE REPEAT-CONTAINING PROTEIN"/>
    <property type="match status" value="1"/>
</dbReference>
<keyword evidence="1" id="KW-0677">Repeat</keyword>
<dbReference type="EMBL" id="CP136896">
    <property type="protein sequence ID" value="WOL13703.1"/>
    <property type="molecule type" value="Genomic_DNA"/>
</dbReference>
<feature type="repeat" description="PPR" evidence="3">
    <location>
        <begin position="145"/>
        <end position="179"/>
    </location>
</feature>
<feature type="domain" description="CCHC-type" evidence="4">
    <location>
        <begin position="347"/>
        <end position="361"/>
    </location>
</feature>
<dbReference type="PROSITE" id="PS50158">
    <property type="entry name" value="ZF_CCHC"/>
    <property type="match status" value="1"/>
</dbReference>
<dbReference type="FunFam" id="1.25.40.10:FF:000242">
    <property type="entry name" value="Pentatricopeptide repeat-containing protein"/>
    <property type="match status" value="1"/>
</dbReference>
<dbReference type="PANTHER" id="PTHR47926:SF412">
    <property type="entry name" value="PENTATRICOPEPTIDE REPEAT-CONTAINING PROTEIN"/>
    <property type="match status" value="1"/>
</dbReference>